<dbReference type="InterPro" id="IPR002711">
    <property type="entry name" value="HNH"/>
</dbReference>
<dbReference type="GO" id="GO:0004519">
    <property type="term" value="F:endonuclease activity"/>
    <property type="evidence" value="ECO:0007669"/>
    <property type="project" value="InterPro"/>
</dbReference>
<dbReference type="RefSeq" id="WP_104762516.1">
    <property type="nucleotide sequence ID" value="NZ_FZPM01000005.1"/>
</dbReference>
<dbReference type="PANTHER" id="PTHR39639:SF1">
    <property type="entry name" value="DUF262 DOMAIN-CONTAINING PROTEIN"/>
    <property type="match status" value="1"/>
</dbReference>
<gene>
    <name evidence="3" type="ORF">CQA66_00395</name>
</gene>
<dbReference type="Pfam" id="PF03235">
    <property type="entry name" value="GmrSD_N"/>
    <property type="match status" value="1"/>
</dbReference>
<dbReference type="Pfam" id="PF01844">
    <property type="entry name" value="HNH"/>
    <property type="match status" value="1"/>
</dbReference>
<reference evidence="3 4" key="1">
    <citation type="submission" date="2018-04" db="EMBL/GenBank/DDBJ databases">
        <title>Novel Campyloabacter and Helicobacter Species and Strains.</title>
        <authorList>
            <person name="Mannion A.J."/>
            <person name="Shen Z."/>
            <person name="Fox J.G."/>
        </authorList>
    </citation>
    <scope>NUCLEOTIDE SEQUENCE [LARGE SCALE GENOMIC DNA]</scope>
    <source>
        <strain evidence="3 4">MIT 97-5075</strain>
    </source>
</reference>
<dbReference type="PANTHER" id="PTHR39639">
    <property type="entry name" value="CHROMOSOME 16, WHOLE GENOME SHOTGUN SEQUENCE"/>
    <property type="match status" value="1"/>
</dbReference>
<evidence type="ECO:0000313" key="4">
    <source>
        <dbReference type="Proteomes" id="UP000256424"/>
    </source>
</evidence>
<dbReference type="EMBL" id="NXLW01000001">
    <property type="protein sequence ID" value="RDU73683.1"/>
    <property type="molecule type" value="Genomic_DNA"/>
</dbReference>
<dbReference type="GO" id="GO:0008270">
    <property type="term" value="F:zinc ion binding"/>
    <property type="evidence" value="ECO:0007669"/>
    <property type="project" value="InterPro"/>
</dbReference>
<feature type="coiled-coil region" evidence="1">
    <location>
        <begin position="268"/>
        <end position="295"/>
    </location>
</feature>
<dbReference type="AlphaFoldDB" id="A0A3D8J843"/>
<evidence type="ECO:0000256" key="1">
    <source>
        <dbReference type="SAM" id="Coils"/>
    </source>
</evidence>
<evidence type="ECO:0000313" key="3">
    <source>
        <dbReference type="EMBL" id="RDU73683.1"/>
    </source>
</evidence>
<dbReference type="Gene3D" id="1.10.30.50">
    <property type="match status" value="1"/>
</dbReference>
<dbReference type="CDD" id="cd00085">
    <property type="entry name" value="HNHc"/>
    <property type="match status" value="1"/>
</dbReference>
<feature type="domain" description="HNH nuclease" evidence="2">
    <location>
        <begin position="317"/>
        <end position="375"/>
    </location>
</feature>
<dbReference type="SMART" id="SM00507">
    <property type="entry name" value="HNHc"/>
    <property type="match status" value="1"/>
</dbReference>
<protein>
    <submittedName>
        <fullName evidence="3">DUF262 domain-containing protein</fullName>
    </submittedName>
</protein>
<sequence>MQIQEYKIKIRDLVQGYSRDEESDEVVAYASEDSKARLNIRPKYQREFVYKDKQRNAVIETIFKGFPLNTMYWAKNTESSAEYEYEVLDGQQRTISICEYYKGDFSVNEIYFGNLPKDKKEAFLDYELIIYICLGSDSQKLEWFRVINISGEKLTEQELRNAIYASAWLSDAKRRFSKKNSLCEQKGGKYLKGSSIRQEFLETVLAWKADKREDKAICEYMAKSAQDSKNADKLWFYFNNVIDWIEAKFPKYRKEMKGLEWGLLYNAYKDKELDKDELEEQISALMQNNEVQKKSGIYAYLLSENEKFLNLRSFDDTIKREVYEAQGGKCANPKCPHKKRIFEINEMEADHIIPWSKGGKTQKTNCQMLCRECNRVKSAKA</sequence>
<dbReference type="GO" id="GO:0003676">
    <property type="term" value="F:nucleic acid binding"/>
    <property type="evidence" value="ECO:0007669"/>
    <property type="project" value="InterPro"/>
</dbReference>
<evidence type="ECO:0000259" key="2">
    <source>
        <dbReference type="SMART" id="SM00507"/>
    </source>
</evidence>
<accession>A0A3D8J843</accession>
<dbReference type="InterPro" id="IPR003615">
    <property type="entry name" value="HNH_nuc"/>
</dbReference>
<proteinExistence type="predicted"/>
<dbReference type="InterPro" id="IPR004919">
    <property type="entry name" value="GmrSD_N"/>
</dbReference>
<dbReference type="OrthoDB" id="9787127at2"/>
<organism evidence="3 4">
    <name type="scientific">Helicobacter aurati</name>
    <dbReference type="NCBI Taxonomy" id="137778"/>
    <lineage>
        <taxon>Bacteria</taxon>
        <taxon>Pseudomonadati</taxon>
        <taxon>Campylobacterota</taxon>
        <taxon>Epsilonproteobacteria</taxon>
        <taxon>Campylobacterales</taxon>
        <taxon>Helicobacteraceae</taxon>
        <taxon>Helicobacter</taxon>
    </lineage>
</organism>
<keyword evidence="1" id="KW-0175">Coiled coil</keyword>
<comment type="caution">
    <text evidence="3">The sequence shown here is derived from an EMBL/GenBank/DDBJ whole genome shotgun (WGS) entry which is preliminary data.</text>
</comment>
<dbReference type="Proteomes" id="UP000256424">
    <property type="component" value="Unassembled WGS sequence"/>
</dbReference>
<keyword evidence="4" id="KW-1185">Reference proteome</keyword>
<name>A0A3D8J843_9HELI</name>